<dbReference type="EMBL" id="FWFJ01000008">
    <property type="protein sequence ID" value="SLN30679.1"/>
    <property type="molecule type" value="Genomic_DNA"/>
</dbReference>
<dbReference type="GO" id="GO:0016747">
    <property type="term" value="F:acyltransferase activity, transferring groups other than amino-acyl groups"/>
    <property type="evidence" value="ECO:0007669"/>
    <property type="project" value="InterPro"/>
</dbReference>
<proteinExistence type="predicted"/>
<evidence type="ECO:0000259" key="1">
    <source>
        <dbReference type="PROSITE" id="PS51186"/>
    </source>
</evidence>
<dbReference type="Pfam" id="PF00583">
    <property type="entry name" value="Acetyltransf_1"/>
    <property type="match status" value="1"/>
</dbReference>
<evidence type="ECO:0000313" key="2">
    <source>
        <dbReference type="EMBL" id="SLN30679.1"/>
    </source>
</evidence>
<organism evidence="2 3">
    <name type="scientific">Roseovarius gaetbuli</name>
    <dbReference type="NCBI Taxonomy" id="1356575"/>
    <lineage>
        <taxon>Bacteria</taxon>
        <taxon>Pseudomonadati</taxon>
        <taxon>Pseudomonadota</taxon>
        <taxon>Alphaproteobacteria</taxon>
        <taxon>Rhodobacterales</taxon>
        <taxon>Roseobacteraceae</taxon>
        <taxon>Roseovarius</taxon>
    </lineage>
</organism>
<reference evidence="3" key="1">
    <citation type="submission" date="2017-03" db="EMBL/GenBank/DDBJ databases">
        <authorList>
            <person name="Rodrigo-Torres L."/>
            <person name="Arahal R.D."/>
            <person name="Lucena T."/>
        </authorList>
    </citation>
    <scope>NUCLEOTIDE SEQUENCE [LARGE SCALE GENOMIC DNA]</scope>
    <source>
        <strain evidence="3">CECT 8370</strain>
    </source>
</reference>
<dbReference type="InterPro" id="IPR000182">
    <property type="entry name" value="GNAT_dom"/>
</dbReference>
<dbReference type="OrthoDB" id="7836873at2"/>
<dbReference type="Gene3D" id="3.40.630.30">
    <property type="match status" value="1"/>
</dbReference>
<dbReference type="SUPFAM" id="SSF55729">
    <property type="entry name" value="Acyl-CoA N-acyltransferases (Nat)"/>
    <property type="match status" value="1"/>
</dbReference>
<name>A0A1X6YT11_9RHOB</name>
<dbReference type="Proteomes" id="UP000194012">
    <property type="component" value="Unassembled WGS sequence"/>
</dbReference>
<protein>
    <recommendedName>
        <fullName evidence="1">N-acetyltransferase domain-containing protein</fullName>
    </recommendedName>
</protein>
<sequence>MATTQQDYFGTEAQISVLRRGRALFDLTDTDPRMTYYGRSVGLADADAQAMDRLAALIALQGNSALGAVEDGDISHWQAEAQRRNLTITHYARWLGTQEATQTARTLLDLHPLPQDLTVIRVDRDAPAEAMAQLADVSLACGVLPPSGAVLRGVRKPGIGLVALDQTGKGVACAGAASYWHPDHPKGQRQCWWGMLATLPERRGQRLALILGAMAVIEMQERYGFTEVFTGVTPGNAASEAVCARLGLRAEGTNVLAFTDPHQLPGGRMTK</sequence>
<keyword evidence="3" id="KW-1185">Reference proteome</keyword>
<feature type="domain" description="N-acetyltransferase" evidence="1">
    <location>
        <begin position="120"/>
        <end position="271"/>
    </location>
</feature>
<evidence type="ECO:0000313" key="3">
    <source>
        <dbReference type="Proteomes" id="UP000194012"/>
    </source>
</evidence>
<dbReference type="AlphaFoldDB" id="A0A1X6YT11"/>
<dbReference type="PROSITE" id="PS51186">
    <property type="entry name" value="GNAT"/>
    <property type="match status" value="1"/>
</dbReference>
<dbReference type="RefSeq" id="WP_085826157.1">
    <property type="nucleotide sequence ID" value="NZ_FWFJ01000008.1"/>
</dbReference>
<dbReference type="InterPro" id="IPR016181">
    <property type="entry name" value="Acyl_CoA_acyltransferase"/>
</dbReference>
<gene>
    <name evidence="2" type="ORF">ROG8370_01198</name>
</gene>
<accession>A0A1X6YT11</accession>